<dbReference type="Gene3D" id="2.40.50.140">
    <property type="entry name" value="Nucleic acid-binding proteins"/>
    <property type="match status" value="1"/>
</dbReference>
<proteinExistence type="predicted"/>
<feature type="compositionally biased region" description="Polar residues" evidence="4">
    <location>
        <begin position="110"/>
        <end position="120"/>
    </location>
</feature>
<accession>A0ABS8MY05</accession>
<evidence type="ECO:0000256" key="4">
    <source>
        <dbReference type="SAM" id="MobiDB-lite"/>
    </source>
</evidence>
<evidence type="ECO:0000256" key="3">
    <source>
        <dbReference type="RuleBase" id="RU000524"/>
    </source>
</evidence>
<dbReference type="NCBIfam" id="TIGR00621">
    <property type="entry name" value="ssb"/>
    <property type="match status" value="1"/>
</dbReference>
<dbReference type="InterPro" id="IPR011344">
    <property type="entry name" value="ssDNA-bd"/>
</dbReference>
<evidence type="ECO:0000313" key="5">
    <source>
        <dbReference type="EMBL" id="MCC9073543.1"/>
    </source>
</evidence>
<dbReference type="PROSITE" id="PS50935">
    <property type="entry name" value="SSB"/>
    <property type="match status" value="1"/>
</dbReference>
<protein>
    <recommendedName>
        <fullName evidence="2 3">Single-stranded DNA-binding protein</fullName>
    </recommendedName>
</protein>
<dbReference type="CDD" id="cd04496">
    <property type="entry name" value="SSB_OBF"/>
    <property type="match status" value="1"/>
</dbReference>
<dbReference type="Proteomes" id="UP001430919">
    <property type="component" value="Unassembled WGS sequence"/>
</dbReference>
<reference evidence="5" key="1">
    <citation type="submission" date="2021-11" db="EMBL/GenBank/DDBJ databases">
        <title>Description of novel Flavobacterium species.</title>
        <authorList>
            <person name="Saticioglu I.B."/>
            <person name="Ay H."/>
            <person name="Altun S."/>
            <person name="Duman M."/>
        </authorList>
    </citation>
    <scope>NUCLEOTIDE SEQUENCE</scope>
    <source>
        <strain evidence="5">F-65</strain>
    </source>
</reference>
<dbReference type="Pfam" id="PF00436">
    <property type="entry name" value="SSB"/>
    <property type="match status" value="1"/>
</dbReference>
<dbReference type="InterPro" id="IPR012340">
    <property type="entry name" value="NA-bd_OB-fold"/>
</dbReference>
<keyword evidence="6" id="KW-1185">Reference proteome</keyword>
<dbReference type="PIRSF" id="PIRSF002070">
    <property type="entry name" value="SSB"/>
    <property type="match status" value="1"/>
</dbReference>
<keyword evidence="1 2" id="KW-0238">DNA-binding</keyword>
<organism evidence="5 6">
    <name type="scientific">Flavobacterium pisciphilum</name>
    <dbReference type="NCBI Taxonomy" id="2893755"/>
    <lineage>
        <taxon>Bacteria</taxon>
        <taxon>Pseudomonadati</taxon>
        <taxon>Bacteroidota</taxon>
        <taxon>Flavobacteriia</taxon>
        <taxon>Flavobacteriales</taxon>
        <taxon>Flavobacteriaceae</taxon>
        <taxon>Flavobacterium</taxon>
    </lineage>
</organism>
<evidence type="ECO:0000313" key="6">
    <source>
        <dbReference type="Proteomes" id="UP001430919"/>
    </source>
</evidence>
<dbReference type="InterPro" id="IPR000424">
    <property type="entry name" value="Primosome_PriB/ssb"/>
</dbReference>
<comment type="caution">
    <text evidence="5">The sequence shown here is derived from an EMBL/GenBank/DDBJ whole genome shotgun (WGS) entry which is preliminary data.</text>
</comment>
<dbReference type="GO" id="GO:0003677">
    <property type="term" value="F:DNA binding"/>
    <property type="evidence" value="ECO:0007669"/>
    <property type="project" value="UniProtKB-KW"/>
</dbReference>
<dbReference type="RefSeq" id="WP_229990459.1">
    <property type="nucleotide sequence ID" value="NZ_JAJJMO010000001.1"/>
</dbReference>
<evidence type="ECO:0000256" key="1">
    <source>
        <dbReference type="ARBA" id="ARBA00023125"/>
    </source>
</evidence>
<evidence type="ECO:0000256" key="2">
    <source>
        <dbReference type="PIRNR" id="PIRNR002070"/>
    </source>
</evidence>
<gene>
    <name evidence="5" type="ORF">LNQ49_18355</name>
</gene>
<dbReference type="SUPFAM" id="SSF50249">
    <property type="entry name" value="Nucleic acid-binding proteins"/>
    <property type="match status" value="1"/>
</dbReference>
<sequence>MEITGRITANSVVHKVGNDKQVVNFSIAINDNYKPKGSTEVKEVVTYINCSYWLNAKTADWLKKGAIVQLFGRIGMNVYSNNEGKAIGSLTFHTNNIKILAFAKKAEQTQTEITPQSNEGVKQEPADDLPF</sequence>
<name>A0ABS8MY05_9FLAO</name>
<feature type="region of interest" description="Disordered" evidence="4">
    <location>
        <begin position="110"/>
        <end position="131"/>
    </location>
</feature>
<dbReference type="EMBL" id="JAJJMO010000001">
    <property type="protein sequence ID" value="MCC9073543.1"/>
    <property type="molecule type" value="Genomic_DNA"/>
</dbReference>